<dbReference type="RefSeq" id="WP_407048884.1">
    <property type="nucleotide sequence ID" value="NZ_CP158568.1"/>
</dbReference>
<accession>A0AAU7XA48</accession>
<proteinExistence type="predicted"/>
<reference evidence="2" key="1">
    <citation type="submission" date="2024-06" db="EMBL/GenBank/DDBJ databases">
        <title>Methylostella associata gen. nov., sp. nov., a novel Ancalomicrobiaceae-affiliated facultatively methylotrophic bacteria that feed on methanotrophs of the genus Methylococcus.</title>
        <authorList>
            <person name="Saltykova V."/>
            <person name="Danilova O.V."/>
            <person name="Oshkin I.Y."/>
            <person name="Belova S.E."/>
            <person name="Pimenov N.V."/>
            <person name="Dedysh S.N."/>
        </authorList>
    </citation>
    <scope>NUCLEOTIDE SEQUENCE</scope>
    <source>
        <strain evidence="2">S20</strain>
    </source>
</reference>
<dbReference type="AlphaFoldDB" id="A0AAU7XA48"/>
<sequence>MPIATAGAGSEGASVPEAARPVSGEAPSLGGSSVGSPSIELGRRLLAENGCNGACHLARVTDGNPMSLYTRSTRRVNAREELRRQVEVCVSRLNVMVFPEDIESVVGALDDDFYHFD</sequence>
<feature type="region of interest" description="Disordered" evidence="1">
    <location>
        <begin position="1"/>
        <end position="35"/>
    </location>
</feature>
<dbReference type="KEGG" id="mflg:ABS361_17140"/>
<evidence type="ECO:0000313" key="2">
    <source>
        <dbReference type="EMBL" id="XBY43782.1"/>
    </source>
</evidence>
<protein>
    <submittedName>
        <fullName evidence="2">Uncharacterized protein</fullName>
    </submittedName>
</protein>
<gene>
    <name evidence="2" type="ORF">ABS361_17140</name>
</gene>
<dbReference type="EMBL" id="CP158568">
    <property type="protein sequence ID" value="XBY43782.1"/>
    <property type="molecule type" value="Genomic_DNA"/>
</dbReference>
<organism evidence="2">
    <name type="scientific">Methyloraptor flagellatus</name>
    <dbReference type="NCBI Taxonomy" id="3162530"/>
    <lineage>
        <taxon>Bacteria</taxon>
        <taxon>Pseudomonadati</taxon>
        <taxon>Pseudomonadota</taxon>
        <taxon>Alphaproteobacteria</taxon>
        <taxon>Hyphomicrobiales</taxon>
        <taxon>Ancalomicrobiaceae</taxon>
        <taxon>Methyloraptor</taxon>
    </lineage>
</organism>
<evidence type="ECO:0000256" key="1">
    <source>
        <dbReference type="SAM" id="MobiDB-lite"/>
    </source>
</evidence>
<name>A0AAU7XA48_9HYPH</name>